<keyword evidence="7 8" id="KW-0472">Membrane</keyword>
<keyword evidence="11" id="KW-1185">Reference proteome</keyword>
<feature type="transmembrane region" description="Helical" evidence="8">
    <location>
        <begin position="202"/>
        <end position="221"/>
    </location>
</feature>
<dbReference type="OrthoDB" id="9805999at2"/>
<dbReference type="PANTHER" id="PTHR30614:SF0">
    <property type="entry name" value="L-CYSTINE TRANSPORT SYSTEM PERMEASE PROTEIN TCYL"/>
    <property type="match status" value="1"/>
</dbReference>
<keyword evidence="4 8" id="KW-0812">Transmembrane</keyword>
<feature type="transmembrane region" description="Helical" evidence="8">
    <location>
        <begin position="20"/>
        <end position="41"/>
    </location>
</feature>
<dbReference type="PANTHER" id="PTHR30614">
    <property type="entry name" value="MEMBRANE COMPONENT OF AMINO ACID ABC TRANSPORTER"/>
    <property type="match status" value="1"/>
</dbReference>
<evidence type="ECO:0000256" key="4">
    <source>
        <dbReference type="ARBA" id="ARBA00022692"/>
    </source>
</evidence>
<dbReference type="PATRIC" id="fig|742743.3.peg.1745"/>
<dbReference type="EMBL" id="ADLT01000054">
    <property type="protein sequence ID" value="EHO62346.1"/>
    <property type="molecule type" value="Genomic_DNA"/>
</dbReference>
<dbReference type="RefSeq" id="WP_008860212.1">
    <property type="nucleotide sequence ID" value="NZ_JH591188.1"/>
</dbReference>
<evidence type="ECO:0000256" key="8">
    <source>
        <dbReference type="RuleBase" id="RU363032"/>
    </source>
</evidence>
<proteinExistence type="inferred from homology"/>
<dbReference type="STRING" id="742743.HMPREF9453_01718"/>
<dbReference type="Proteomes" id="UP000003277">
    <property type="component" value="Unassembled WGS sequence"/>
</dbReference>
<keyword evidence="3" id="KW-1003">Cell membrane</keyword>
<dbReference type="InterPro" id="IPR010065">
    <property type="entry name" value="AA_ABC_transptr_permease_3TM"/>
</dbReference>
<evidence type="ECO:0000256" key="3">
    <source>
        <dbReference type="ARBA" id="ARBA00022475"/>
    </source>
</evidence>
<dbReference type="GO" id="GO:0006865">
    <property type="term" value="P:amino acid transport"/>
    <property type="evidence" value="ECO:0007669"/>
    <property type="project" value="UniProtKB-KW"/>
</dbReference>
<dbReference type="HOGENOM" id="CLU_019602_1_4_9"/>
<evidence type="ECO:0000256" key="2">
    <source>
        <dbReference type="ARBA" id="ARBA00022448"/>
    </source>
</evidence>
<dbReference type="InterPro" id="IPR000515">
    <property type="entry name" value="MetI-like"/>
</dbReference>
<dbReference type="Pfam" id="PF00528">
    <property type="entry name" value="BPD_transp_1"/>
    <property type="match status" value="1"/>
</dbReference>
<reference evidence="10 11" key="1">
    <citation type="submission" date="2011-11" db="EMBL/GenBank/DDBJ databases">
        <title>The Genome Sequence of Dialister succinatiphilus YIT 11850.</title>
        <authorList>
            <consortium name="The Broad Institute Genome Sequencing Platform"/>
            <person name="Earl A."/>
            <person name="Ward D."/>
            <person name="Feldgarden M."/>
            <person name="Gevers D."/>
            <person name="Morotomi M."/>
            <person name="Young S.K."/>
            <person name="Zeng Q."/>
            <person name="Gargeya S."/>
            <person name="Fitzgerald M."/>
            <person name="Haas B."/>
            <person name="Abouelleil A."/>
            <person name="Alvarado L."/>
            <person name="Arachchi H.M."/>
            <person name="Berlin A."/>
            <person name="Brown A."/>
            <person name="Chapman S.B."/>
            <person name="Dunbar C."/>
            <person name="Gearin G."/>
            <person name="Goldberg J."/>
            <person name="Griggs A."/>
            <person name="Gujja S."/>
            <person name="Heiman D."/>
            <person name="Howarth C."/>
            <person name="Lui A."/>
            <person name="MacDonald P.J.P."/>
            <person name="Montmayeur A."/>
            <person name="Murphy C."/>
            <person name="Neiman D."/>
            <person name="Pearson M."/>
            <person name="Priest M."/>
            <person name="Roberts A."/>
            <person name="Saif S."/>
            <person name="Shea T."/>
            <person name="Sisk P."/>
            <person name="Stolte C."/>
            <person name="Sykes S."/>
            <person name="Wortman J."/>
            <person name="Nusbaum C."/>
            <person name="Birren B."/>
        </authorList>
    </citation>
    <scope>NUCLEOTIDE SEQUENCE [LARGE SCALE GENOMIC DNA]</scope>
    <source>
        <strain evidence="10 11">YIT 11850</strain>
    </source>
</reference>
<dbReference type="GO" id="GO:0022857">
    <property type="term" value="F:transmembrane transporter activity"/>
    <property type="evidence" value="ECO:0007669"/>
    <property type="project" value="InterPro"/>
</dbReference>
<dbReference type="Gene3D" id="1.10.3720.10">
    <property type="entry name" value="MetI-like"/>
    <property type="match status" value="1"/>
</dbReference>
<name>H1D280_9FIRM</name>
<evidence type="ECO:0000256" key="5">
    <source>
        <dbReference type="ARBA" id="ARBA00022970"/>
    </source>
</evidence>
<dbReference type="eggNOG" id="COG0765">
    <property type="taxonomic scope" value="Bacteria"/>
</dbReference>
<dbReference type="NCBIfam" id="TIGR01726">
    <property type="entry name" value="HEQRo_perm_3TM"/>
    <property type="match status" value="1"/>
</dbReference>
<sequence length="238" mass="26249">MELDFSFMQHALPFLLKALPVTLFITALVLLLSMVPAFLMAEKRIGARGWGEKAIALYVSFIRGTPLVLQILLMYTLLPSLLNAAFKAMGSSFDVFHGVNPLWYAIIVFTLNTTALLSEVFRSAILSVSAGQMEAGLTIGLSRFQTYVQIIIPQALTSALPNICNLTVNLIKGTSLAFFMGIKDIMAAAKIQAAYGYNYIEAYLEVFILYIIVCTVVQVLYKIFEKHVGLYRTAGLEG</sequence>
<protein>
    <submittedName>
        <fullName evidence="10">His/Glu/Gln/Arg/opine family amino ABC transporter, permease, 3-TM region</fullName>
    </submittedName>
</protein>
<feature type="domain" description="ABC transmembrane type-1" evidence="9">
    <location>
        <begin position="15"/>
        <end position="221"/>
    </location>
</feature>
<dbReference type="GO" id="GO:0043190">
    <property type="term" value="C:ATP-binding cassette (ABC) transporter complex"/>
    <property type="evidence" value="ECO:0007669"/>
    <property type="project" value="InterPro"/>
</dbReference>
<feature type="transmembrane region" description="Helical" evidence="8">
    <location>
        <begin position="61"/>
        <end position="82"/>
    </location>
</feature>
<evidence type="ECO:0000313" key="10">
    <source>
        <dbReference type="EMBL" id="EHO62346.1"/>
    </source>
</evidence>
<comment type="similarity">
    <text evidence="8">Belongs to the binding-protein-dependent transport system permease family.</text>
</comment>
<feature type="transmembrane region" description="Helical" evidence="8">
    <location>
        <begin position="102"/>
        <end position="121"/>
    </location>
</feature>
<dbReference type="PROSITE" id="PS50928">
    <property type="entry name" value="ABC_TM1"/>
    <property type="match status" value="1"/>
</dbReference>
<evidence type="ECO:0000256" key="6">
    <source>
        <dbReference type="ARBA" id="ARBA00022989"/>
    </source>
</evidence>
<dbReference type="InterPro" id="IPR035906">
    <property type="entry name" value="MetI-like_sf"/>
</dbReference>
<organism evidence="10 11">
    <name type="scientific">Dialister succinatiphilus YIT 11850</name>
    <dbReference type="NCBI Taxonomy" id="742743"/>
    <lineage>
        <taxon>Bacteria</taxon>
        <taxon>Bacillati</taxon>
        <taxon>Bacillota</taxon>
        <taxon>Negativicutes</taxon>
        <taxon>Veillonellales</taxon>
        <taxon>Veillonellaceae</taxon>
        <taxon>Dialister</taxon>
    </lineage>
</organism>
<keyword evidence="6 8" id="KW-1133">Transmembrane helix</keyword>
<evidence type="ECO:0000256" key="7">
    <source>
        <dbReference type="ARBA" id="ARBA00023136"/>
    </source>
</evidence>
<comment type="subcellular location">
    <subcellularLocation>
        <location evidence="1 8">Cell membrane</location>
        <topology evidence="1 8">Multi-pass membrane protein</topology>
    </subcellularLocation>
</comment>
<evidence type="ECO:0000259" key="9">
    <source>
        <dbReference type="PROSITE" id="PS50928"/>
    </source>
</evidence>
<keyword evidence="5" id="KW-0029">Amino-acid transport</keyword>
<evidence type="ECO:0000256" key="1">
    <source>
        <dbReference type="ARBA" id="ARBA00004651"/>
    </source>
</evidence>
<dbReference type="SUPFAM" id="SSF161098">
    <property type="entry name" value="MetI-like"/>
    <property type="match status" value="1"/>
</dbReference>
<dbReference type="InterPro" id="IPR043429">
    <property type="entry name" value="ArtM/GltK/GlnP/TcyL/YhdX-like"/>
</dbReference>
<evidence type="ECO:0000313" key="11">
    <source>
        <dbReference type="Proteomes" id="UP000003277"/>
    </source>
</evidence>
<comment type="caution">
    <text evidence="10">The sequence shown here is derived from an EMBL/GenBank/DDBJ whole genome shotgun (WGS) entry which is preliminary data.</text>
</comment>
<dbReference type="AlphaFoldDB" id="H1D280"/>
<gene>
    <name evidence="10" type="ORF">HMPREF9453_01718</name>
</gene>
<dbReference type="CDD" id="cd06261">
    <property type="entry name" value="TM_PBP2"/>
    <property type="match status" value="1"/>
</dbReference>
<keyword evidence="2 8" id="KW-0813">Transport</keyword>
<accession>H1D280</accession>